<comment type="caution">
    <text evidence="5">The sequence shown here is derived from an EMBL/GenBank/DDBJ whole genome shotgun (WGS) entry which is preliminary data.</text>
</comment>
<comment type="similarity">
    <text evidence="1 2">Belongs to the MINDY deubiquitinase family. FAM188 subfamily.</text>
</comment>
<evidence type="ECO:0000259" key="4">
    <source>
        <dbReference type="SMART" id="SM01174"/>
    </source>
</evidence>
<organism evidence="5 6">
    <name type="scientific">Zosterops borbonicus</name>
    <dbReference type="NCBI Taxonomy" id="364589"/>
    <lineage>
        <taxon>Eukaryota</taxon>
        <taxon>Metazoa</taxon>
        <taxon>Chordata</taxon>
        <taxon>Craniata</taxon>
        <taxon>Vertebrata</taxon>
        <taxon>Euteleostomi</taxon>
        <taxon>Archelosauria</taxon>
        <taxon>Archosauria</taxon>
        <taxon>Dinosauria</taxon>
        <taxon>Saurischia</taxon>
        <taxon>Theropoda</taxon>
        <taxon>Coelurosauria</taxon>
        <taxon>Aves</taxon>
        <taxon>Neognathae</taxon>
        <taxon>Neoaves</taxon>
        <taxon>Telluraves</taxon>
        <taxon>Australaves</taxon>
        <taxon>Passeriformes</taxon>
        <taxon>Sylvioidea</taxon>
        <taxon>Zosteropidae</taxon>
        <taxon>Zosterops</taxon>
    </lineage>
</organism>
<dbReference type="InterPro" id="IPR039785">
    <property type="entry name" value="MINY3/4"/>
</dbReference>
<comment type="catalytic activity">
    <reaction evidence="2">
        <text>Thiol-dependent hydrolysis of ester, thioester, amide, peptide and isopeptide bonds formed by the C-terminal Gly of ubiquitin (a 76-residue protein attached to proteins as an intracellular targeting signal).</text>
        <dbReference type="EC" id="3.4.19.12"/>
    </reaction>
</comment>
<evidence type="ECO:0000256" key="1">
    <source>
        <dbReference type="ARBA" id="ARBA00011074"/>
    </source>
</evidence>
<dbReference type="PANTHER" id="PTHR12473">
    <property type="entry name" value="UBIQUITIN CARBOXYL-TERMINAL HYDROLASE MINDY-4-RELATED"/>
    <property type="match status" value="1"/>
</dbReference>
<feature type="domain" description="Deubiquitinating enzyme MINDY-3/4 conserved" evidence="4">
    <location>
        <begin position="12"/>
        <end position="145"/>
    </location>
</feature>
<reference evidence="5" key="1">
    <citation type="submission" date="2019-04" db="EMBL/GenBank/DDBJ databases">
        <title>Genome assembly of Zosterops borbonicus 15179.</title>
        <authorList>
            <person name="Leroy T."/>
            <person name="Anselmetti Y."/>
            <person name="Tilak M.-K."/>
            <person name="Nabholz B."/>
        </authorList>
    </citation>
    <scope>NUCLEOTIDE SEQUENCE</scope>
    <source>
        <strain evidence="5">HGM_15179</strain>
        <tissue evidence="5">Muscle</tissue>
    </source>
</reference>
<feature type="non-terminal residue" evidence="5">
    <location>
        <position position="480"/>
    </location>
</feature>
<accession>A0A8K1LEF9</accession>
<comment type="function">
    <text evidence="2">Hydrolase that can remove 'Lys-48'-linked conjugated ubiquitin from proteins.</text>
</comment>
<keyword evidence="2" id="KW-0645">Protease</keyword>
<dbReference type="InterPro" id="IPR025257">
    <property type="entry name" value="MINDY-3/4_CD"/>
</dbReference>
<dbReference type="GO" id="GO:0071108">
    <property type="term" value="P:protein K48-linked deubiquitination"/>
    <property type="evidence" value="ECO:0007669"/>
    <property type="project" value="InterPro"/>
</dbReference>
<feature type="region of interest" description="Disordered" evidence="3">
    <location>
        <begin position="357"/>
        <end position="392"/>
    </location>
</feature>
<evidence type="ECO:0000313" key="6">
    <source>
        <dbReference type="Proteomes" id="UP000796761"/>
    </source>
</evidence>
<keyword evidence="2" id="KW-0833">Ubl conjugation pathway</keyword>
<protein>
    <recommendedName>
        <fullName evidence="2">Ubiquitin carboxyl-terminal hydrolase MINDY</fullName>
        <ecNumber evidence="2">3.4.19.12</ecNumber>
    </recommendedName>
</protein>
<dbReference type="Pfam" id="PF13898">
    <property type="entry name" value="MINDY-3_4_CD"/>
    <property type="match status" value="1"/>
</dbReference>
<name>A0A8K1LEF9_9PASS</name>
<dbReference type="AlphaFoldDB" id="A0A8K1LEF9"/>
<sequence>VGCYLKTPKYPIWLVCSESHFSVLFCLEKDLLSDWKTGRRFDLYYYDGLANQDEEIRLTVGCYLKTPKYPIWLVCSESHFSVLFCLEKDLLSDWKTGRRFDLYYYDGLANQDEEIRLTVDQHTRESQVLSVTGESQVDLRLAELGATPAVDPVIALRLFQTFTSKHFLCSLAFGLKLSPVRQRIISVEQSTGLSIRNLAAFEKELLINQVTHVGTQEPYQRWGLEGVLDVRILSGLSLNCIIDHQSQEKNILMAKPIPSVDLKYSTTVWTQSCAMSSGMTLLEQEIGPGIFLGKGPPQVCVGSWGQQLEKGMWLSGLVCLWVQGLERPGCGCSLRSCTPAHMDMPGLLRELQPRWREEKRREEKRREEKRREEKRREEKRREEKRREEKRREEICEPDLARIMALGQILEGPEGGNLATGGSEGLKQLLERLWGECTAVGTHTGPQQAGLRDVELWSHPLGSQIQMPLTSIILTHGHPSS</sequence>
<dbReference type="GO" id="GO:0006508">
    <property type="term" value="P:proteolysis"/>
    <property type="evidence" value="ECO:0007669"/>
    <property type="project" value="UniProtKB-KW"/>
</dbReference>
<proteinExistence type="inferred from homology"/>
<dbReference type="SMART" id="SM01174">
    <property type="entry name" value="DUF4205"/>
    <property type="match status" value="1"/>
</dbReference>
<evidence type="ECO:0000256" key="3">
    <source>
        <dbReference type="SAM" id="MobiDB-lite"/>
    </source>
</evidence>
<dbReference type="PANTHER" id="PTHR12473:SF8">
    <property type="entry name" value="UBIQUITIN CARBOXYL-TERMINAL HYDROLASE MINDY-4-RELATED"/>
    <property type="match status" value="1"/>
</dbReference>
<dbReference type="GO" id="GO:1990380">
    <property type="term" value="F:K48-linked deubiquitinase activity"/>
    <property type="evidence" value="ECO:0007669"/>
    <property type="project" value="UniProtKB-UniRule"/>
</dbReference>
<dbReference type="EMBL" id="SWJQ01000801">
    <property type="protein sequence ID" value="TRZ10831.1"/>
    <property type="molecule type" value="Genomic_DNA"/>
</dbReference>
<gene>
    <name evidence="5" type="ORF">HGM15179_016280</name>
</gene>
<evidence type="ECO:0000256" key="2">
    <source>
        <dbReference type="RuleBase" id="RU367088"/>
    </source>
</evidence>
<dbReference type="Proteomes" id="UP000796761">
    <property type="component" value="Unassembled WGS sequence"/>
</dbReference>
<evidence type="ECO:0000313" key="5">
    <source>
        <dbReference type="EMBL" id="TRZ10831.1"/>
    </source>
</evidence>
<dbReference type="OrthoDB" id="10263628at2759"/>
<keyword evidence="2" id="KW-0788">Thiol protease</keyword>
<dbReference type="GO" id="GO:0004843">
    <property type="term" value="F:cysteine-type deubiquitinase activity"/>
    <property type="evidence" value="ECO:0007669"/>
    <property type="project" value="UniProtKB-UniRule"/>
</dbReference>
<keyword evidence="6" id="KW-1185">Reference proteome</keyword>
<keyword evidence="2" id="KW-0378">Hydrolase</keyword>
<dbReference type="EC" id="3.4.19.12" evidence="2"/>